<organism evidence="1 2">
    <name type="scientific">Durusdinium trenchii</name>
    <dbReference type="NCBI Taxonomy" id="1381693"/>
    <lineage>
        <taxon>Eukaryota</taxon>
        <taxon>Sar</taxon>
        <taxon>Alveolata</taxon>
        <taxon>Dinophyceae</taxon>
        <taxon>Suessiales</taxon>
        <taxon>Symbiodiniaceae</taxon>
        <taxon>Durusdinium</taxon>
    </lineage>
</organism>
<accession>A0ABP0IQJ9</accession>
<sequence length="166" mass="18276">HYADSRLSEQGIRIVYGMFSKFATQHCLMRQGFDGPPALCLGNATWACLFWPLEKVSIPGGSDGYVLDSGGSAYWGHVVNPEEWQFLTIALGKMPKTDLANCILDHIGMGDDSALRIKELLRKPQPESEPTGAADGPQLGSTLDVLVLWDTPPEDQKEFRDAQELI</sequence>
<feature type="non-terminal residue" evidence="1">
    <location>
        <position position="1"/>
    </location>
</feature>
<name>A0ABP0IQJ9_9DINO</name>
<evidence type="ECO:0000313" key="2">
    <source>
        <dbReference type="Proteomes" id="UP001642484"/>
    </source>
</evidence>
<comment type="caution">
    <text evidence="1">The sequence shown here is derived from an EMBL/GenBank/DDBJ whole genome shotgun (WGS) entry which is preliminary data.</text>
</comment>
<proteinExistence type="predicted"/>
<evidence type="ECO:0000313" key="1">
    <source>
        <dbReference type="EMBL" id="CAK9003599.1"/>
    </source>
</evidence>
<gene>
    <name evidence="1" type="ORF">CCMP2556_LOCUS7351</name>
</gene>
<reference evidence="1 2" key="1">
    <citation type="submission" date="2024-02" db="EMBL/GenBank/DDBJ databases">
        <authorList>
            <person name="Chen Y."/>
            <person name="Shah S."/>
            <person name="Dougan E. K."/>
            <person name="Thang M."/>
            <person name="Chan C."/>
        </authorList>
    </citation>
    <scope>NUCLEOTIDE SEQUENCE [LARGE SCALE GENOMIC DNA]</scope>
</reference>
<dbReference type="Proteomes" id="UP001642484">
    <property type="component" value="Unassembled WGS sequence"/>
</dbReference>
<keyword evidence="2" id="KW-1185">Reference proteome</keyword>
<feature type="non-terminal residue" evidence="1">
    <location>
        <position position="166"/>
    </location>
</feature>
<dbReference type="EMBL" id="CAXAMN010003251">
    <property type="protein sequence ID" value="CAK9003599.1"/>
    <property type="molecule type" value="Genomic_DNA"/>
</dbReference>
<protein>
    <submittedName>
        <fullName evidence="1">Uncharacterized protein</fullName>
    </submittedName>
</protein>